<name>A0A8B3F945_PECPM</name>
<organism evidence="1 2">
    <name type="scientific">Pectobacterium parmentieri</name>
    <dbReference type="NCBI Taxonomy" id="1905730"/>
    <lineage>
        <taxon>Bacteria</taxon>
        <taxon>Pseudomonadati</taxon>
        <taxon>Pseudomonadota</taxon>
        <taxon>Gammaproteobacteria</taxon>
        <taxon>Enterobacterales</taxon>
        <taxon>Pectobacteriaceae</taxon>
        <taxon>Pectobacterium</taxon>
    </lineage>
</organism>
<dbReference type="PIRSF" id="PIRSF007056">
    <property type="entry name" value="UCP007056"/>
    <property type="match status" value="1"/>
</dbReference>
<proteinExistence type="predicted"/>
<evidence type="ECO:0000313" key="1">
    <source>
        <dbReference type="EMBL" id="RKO76169.1"/>
    </source>
</evidence>
<comment type="caution">
    <text evidence="1">The sequence shown here is derived from an EMBL/GenBank/DDBJ whole genome shotgun (WGS) entry which is preliminary data.</text>
</comment>
<accession>A0A8B3F945</accession>
<dbReference type="InterPro" id="IPR012036">
    <property type="entry name" value="Phage_Mu_Gp28"/>
</dbReference>
<dbReference type="Pfam" id="PF03237">
    <property type="entry name" value="Terminase_6N"/>
    <property type="match status" value="1"/>
</dbReference>
<protein>
    <recommendedName>
        <fullName evidence="3">Mu-like prophage FluMu protein gp28</fullName>
    </recommendedName>
</protein>
<dbReference type="Gene3D" id="3.40.50.300">
    <property type="entry name" value="P-loop containing nucleotide triphosphate hydrolases"/>
    <property type="match status" value="1"/>
</dbReference>
<dbReference type="RefSeq" id="WP_121331475.1">
    <property type="nucleotide sequence ID" value="NZ_PSZG01000001.1"/>
</dbReference>
<dbReference type="InterPro" id="IPR027417">
    <property type="entry name" value="P-loop_NTPase"/>
</dbReference>
<evidence type="ECO:0008006" key="3">
    <source>
        <dbReference type="Google" id="ProtNLM"/>
    </source>
</evidence>
<evidence type="ECO:0000313" key="2">
    <source>
        <dbReference type="Proteomes" id="UP000269665"/>
    </source>
</evidence>
<dbReference type="AlphaFoldDB" id="A0A8B3F945"/>
<sequence length="507" mass="56505">MSQLAPVLPDTSGYEAPPVLLPYQQSWIADPSPLKVIEKSRRTGITWAEASDNVLTAASSATAGGMNVYYIAYNQDMTVEYIQACAMWARAFNYAASEIEEGFWEEDEDDKHIKTYTIKFPDSGFRVVALSSRPSNLRGRQGVIVIDEAAFHEQLKELLKAAMAMLIWGGKVRVISTHDSDDNEFNTTITDIRAGRQGGSVHRITFKEAVAQGLFHRVCLRTGKAWSEEAEQTWMASVYKFYGAGASEELDCIPANGGGAWLSRALIESRMSADTPVLRLTCPEGYELKSDETRWGETQDWLDTHLKPLLDALPRGARSFLGRDFGRSGDLSVDYPLLQQKNLVRQVPFVLELRNVPFKQQEQITWYLMDGLPMLLGAAFDARGNGAYLAEYAMQRYGASRVQQVMPTEGWYRDNMPPVKAALEDGNLVDLPKDEDTLDDLRAVQVVNGVPRVPEQRSKAKSDGGKRHGDAAIALALAYYASREINKGPVTASSRRRRTSARLLENY</sequence>
<reference evidence="1 2" key="1">
    <citation type="journal article" date="2018" name="BMC Genomics">
        <title>High genomic variability in the plant pathogenic bacterium Pectobacterium parmentieri deciphered from de novo assembled complete genomes.</title>
        <authorList>
            <person name="Zoledowska S."/>
            <person name="Motyka-Pomagruk A."/>
            <person name="Sledz W."/>
            <person name="Mengoni A."/>
            <person name="Lojkowska E."/>
        </authorList>
    </citation>
    <scope>NUCLEOTIDE SEQUENCE [LARGE SCALE GENOMIC DNA]</scope>
    <source>
        <strain evidence="1 2">IFB5626</strain>
    </source>
</reference>
<gene>
    <name evidence="1" type="ORF">C5E00_04925</name>
</gene>
<dbReference type="EMBL" id="PSZG01000001">
    <property type="protein sequence ID" value="RKO76169.1"/>
    <property type="molecule type" value="Genomic_DNA"/>
</dbReference>
<dbReference type="Gene3D" id="3.30.420.240">
    <property type="match status" value="1"/>
</dbReference>
<dbReference type="Proteomes" id="UP000269665">
    <property type="component" value="Unassembled WGS sequence"/>
</dbReference>